<dbReference type="InterPro" id="IPR050327">
    <property type="entry name" value="Proton-linked_MCT"/>
</dbReference>
<keyword evidence="3" id="KW-0812">Transmembrane</keyword>
<feature type="transmembrane region" description="Helical" evidence="3">
    <location>
        <begin position="125"/>
        <end position="148"/>
    </location>
</feature>
<evidence type="ECO:0000313" key="6">
    <source>
        <dbReference type="Proteomes" id="UP000774617"/>
    </source>
</evidence>
<dbReference type="Pfam" id="PF07690">
    <property type="entry name" value="MFS_1"/>
    <property type="match status" value="1"/>
</dbReference>
<feature type="transmembrane region" description="Helical" evidence="3">
    <location>
        <begin position="305"/>
        <end position="324"/>
    </location>
</feature>
<feature type="transmembrane region" description="Helical" evidence="3">
    <location>
        <begin position="330"/>
        <end position="353"/>
    </location>
</feature>
<organism evidence="5 6">
    <name type="scientific">Macrophomina phaseolina</name>
    <dbReference type="NCBI Taxonomy" id="35725"/>
    <lineage>
        <taxon>Eukaryota</taxon>
        <taxon>Fungi</taxon>
        <taxon>Dikarya</taxon>
        <taxon>Ascomycota</taxon>
        <taxon>Pezizomycotina</taxon>
        <taxon>Dothideomycetes</taxon>
        <taxon>Dothideomycetes incertae sedis</taxon>
        <taxon>Botryosphaeriales</taxon>
        <taxon>Botryosphaeriaceae</taxon>
        <taxon>Macrophomina</taxon>
    </lineage>
</organism>
<feature type="transmembrane region" description="Helical" evidence="3">
    <location>
        <begin position="160"/>
        <end position="180"/>
    </location>
</feature>
<keyword evidence="6" id="KW-1185">Reference proteome</keyword>
<dbReference type="Gene3D" id="1.20.1250.20">
    <property type="entry name" value="MFS general substrate transporter like domains"/>
    <property type="match status" value="2"/>
</dbReference>
<feature type="transmembrane region" description="Helical" evidence="3">
    <location>
        <begin position="101"/>
        <end position="119"/>
    </location>
</feature>
<comment type="caution">
    <text evidence="5">The sequence shown here is derived from an EMBL/GenBank/DDBJ whole genome shotgun (WGS) entry which is preliminary data.</text>
</comment>
<evidence type="ECO:0000313" key="5">
    <source>
        <dbReference type="EMBL" id="KAH7050049.1"/>
    </source>
</evidence>
<feature type="transmembrane region" description="Helical" evidence="3">
    <location>
        <begin position="72"/>
        <end position="94"/>
    </location>
</feature>
<evidence type="ECO:0000256" key="1">
    <source>
        <dbReference type="ARBA" id="ARBA00004141"/>
    </source>
</evidence>
<dbReference type="SUPFAM" id="SSF103473">
    <property type="entry name" value="MFS general substrate transporter"/>
    <property type="match status" value="1"/>
</dbReference>
<dbReference type="InterPro" id="IPR020846">
    <property type="entry name" value="MFS_dom"/>
</dbReference>
<gene>
    <name evidence="5" type="ORF">B0J12DRAFT_663072</name>
</gene>
<keyword evidence="3" id="KW-0472">Membrane</keyword>
<dbReference type="InterPro" id="IPR011701">
    <property type="entry name" value="MFS"/>
</dbReference>
<sequence length="416" mass="44699">MKEDESIAVAGDVEDNVDIDGAKEPEGGLHAWLTVVGSALVYFASFGFMNSFGYFQDFYQLHYLVDYSPSTIAFIGTLQISLMYVVGPVAGALFDSYGLKWLYPVAALGCCGSLIGLSFSESGAIWQQFLSQGVLFGLTVAFGVQPALAAAGQHFKRRRALAMGVVAGGSSIGGVCLPIMFSRIVPKIGFGWSVRVAALIFLCCYLAAICISRTKHRPVKPQKTLGGNLLDFNGFKDPRYLILAIGSFVASLGLYVPYYYVESYMTLRHPSASIHSYLLPLINGASFFGRIIGGFLADRTGRLNLLYPMTIVSGVFCLAMWLPSQNVATVIAFVCMYGFSSGIFISVTPAVVAQISPDEKIGARIGAFFTLAAIATLIGTPVAGSLIHEDSQDGYTNLILFAVSCQKPIMPFLQAD</sequence>
<accession>A0ABQ8GAC8</accession>
<dbReference type="PROSITE" id="PS50850">
    <property type="entry name" value="MFS"/>
    <property type="match status" value="1"/>
</dbReference>
<dbReference type="EMBL" id="JAGTJR010000013">
    <property type="protein sequence ID" value="KAH7050049.1"/>
    <property type="molecule type" value="Genomic_DNA"/>
</dbReference>
<dbReference type="PANTHER" id="PTHR11360:SF281">
    <property type="entry name" value="ASPYRIDONES EFFLUX PROTEIN APDF-RELATED"/>
    <property type="match status" value="1"/>
</dbReference>
<feature type="transmembrane region" description="Helical" evidence="3">
    <location>
        <begin position="272"/>
        <end position="293"/>
    </location>
</feature>
<keyword evidence="3" id="KW-1133">Transmembrane helix</keyword>
<feature type="domain" description="Major facilitator superfamily (MFS) profile" evidence="4">
    <location>
        <begin position="239"/>
        <end position="416"/>
    </location>
</feature>
<proteinExistence type="inferred from homology"/>
<evidence type="ECO:0000259" key="4">
    <source>
        <dbReference type="PROSITE" id="PS50850"/>
    </source>
</evidence>
<dbReference type="InterPro" id="IPR036259">
    <property type="entry name" value="MFS_trans_sf"/>
</dbReference>
<comment type="subcellular location">
    <subcellularLocation>
        <location evidence="1">Membrane</location>
        <topology evidence="1">Multi-pass membrane protein</topology>
    </subcellularLocation>
</comment>
<feature type="transmembrane region" description="Helical" evidence="3">
    <location>
        <begin position="240"/>
        <end position="260"/>
    </location>
</feature>
<feature type="transmembrane region" description="Helical" evidence="3">
    <location>
        <begin position="365"/>
        <end position="387"/>
    </location>
</feature>
<reference evidence="5 6" key="1">
    <citation type="journal article" date="2021" name="Nat. Commun.">
        <title>Genetic determinants of endophytism in the Arabidopsis root mycobiome.</title>
        <authorList>
            <person name="Mesny F."/>
            <person name="Miyauchi S."/>
            <person name="Thiergart T."/>
            <person name="Pickel B."/>
            <person name="Atanasova L."/>
            <person name="Karlsson M."/>
            <person name="Huettel B."/>
            <person name="Barry K.W."/>
            <person name="Haridas S."/>
            <person name="Chen C."/>
            <person name="Bauer D."/>
            <person name="Andreopoulos W."/>
            <person name="Pangilinan J."/>
            <person name="LaButti K."/>
            <person name="Riley R."/>
            <person name="Lipzen A."/>
            <person name="Clum A."/>
            <person name="Drula E."/>
            <person name="Henrissat B."/>
            <person name="Kohler A."/>
            <person name="Grigoriev I.V."/>
            <person name="Martin F.M."/>
            <person name="Hacquard S."/>
        </authorList>
    </citation>
    <scope>NUCLEOTIDE SEQUENCE [LARGE SCALE GENOMIC DNA]</scope>
    <source>
        <strain evidence="5 6">MPI-SDFR-AT-0080</strain>
    </source>
</reference>
<evidence type="ECO:0000256" key="2">
    <source>
        <dbReference type="ARBA" id="ARBA00006727"/>
    </source>
</evidence>
<evidence type="ECO:0000256" key="3">
    <source>
        <dbReference type="SAM" id="Phobius"/>
    </source>
</evidence>
<feature type="transmembrane region" description="Helical" evidence="3">
    <location>
        <begin position="31"/>
        <end position="52"/>
    </location>
</feature>
<protein>
    <submittedName>
        <fullName evidence="5">Major facilitator superfamily domain-containing protein</fullName>
    </submittedName>
</protein>
<dbReference type="Proteomes" id="UP000774617">
    <property type="component" value="Unassembled WGS sequence"/>
</dbReference>
<comment type="similarity">
    <text evidence="2">Belongs to the major facilitator superfamily. Monocarboxylate porter (TC 2.A.1.13) family.</text>
</comment>
<dbReference type="PANTHER" id="PTHR11360">
    <property type="entry name" value="MONOCARBOXYLATE TRANSPORTER"/>
    <property type="match status" value="1"/>
</dbReference>
<feature type="transmembrane region" description="Helical" evidence="3">
    <location>
        <begin position="192"/>
        <end position="211"/>
    </location>
</feature>
<name>A0ABQ8GAC8_9PEZI</name>